<evidence type="ECO:0000256" key="1">
    <source>
        <dbReference type="ARBA" id="ARBA00006139"/>
    </source>
</evidence>
<dbReference type="NCBIfam" id="NF011369">
    <property type="entry name" value="PRK14788.1"/>
    <property type="match status" value="1"/>
</dbReference>
<keyword evidence="12" id="KW-1185">Reference proteome</keyword>
<feature type="transmembrane region" description="Helical" evidence="9">
    <location>
        <begin position="99"/>
        <end position="122"/>
    </location>
</feature>
<feature type="active site" evidence="9">
    <location>
        <position position="151"/>
    </location>
</feature>
<keyword evidence="4 9" id="KW-0812">Transmembrane</keyword>
<evidence type="ECO:0000256" key="9">
    <source>
        <dbReference type="HAMAP-Rule" id="MF_00161"/>
    </source>
</evidence>
<dbReference type="Proteomes" id="UP000005580">
    <property type="component" value="Unassembled WGS sequence"/>
</dbReference>
<dbReference type="InterPro" id="IPR001872">
    <property type="entry name" value="Peptidase_A8"/>
</dbReference>
<protein>
    <recommendedName>
        <fullName evidence="9">Lipoprotein signal peptidase</fullName>
        <ecNumber evidence="9">3.4.23.36</ecNumber>
    </recommendedName>
    <alternativeName>
        <fullName evidence="9">Prolipoprotein signal peptidase</fullName>
    </alternativeName>
    <alternativeName>
        <fullName evidence="9">Signal peptidase II</fullName>
        <shortName evidence="9">SPase II</shortName>
    </alternativeName>
</protein>
<gene>
    <name evidence="9 11" type="primary">lspA</name>
    <name evidence="11" type="ORF">HMPREF0663_12068</name>
</gene>
<dbReference type="AlphaFoldDB" id="E7RS00"/>
<keyword evidence="8 9" id="KW-0472">Membrane</keyword>
<evidence type="ECO:0000256" key="8">
    <source>
        <dbReference type="ARBA" id="ARBA00023136"/>
    </source>
</evidence>
<evidence type="ECO:0000256" key="2">
    <source>
        <dbReference type="ARBA" id="ARBA00022475"/>
    </source>
</evidence>
<dbReference type="EMBL" id="AEPE02000006">
    <property type="protein sequence ID" value="EFZ36001.1"/>
    <property type="molecule type" value="Genomic_DNA"/>
</dbReference>
<keyword evidence="2 9" id="KW-1003">Cell membrane</keyword>
<feature type="transmembrane region" description="Helical" evidence="9">
    <location>
        <begin position="69"/>
        <end position="87"/>
    </location>
</feature>
<dbReference type="UniPathway" id="UPA00665"/>
<comment type="function">
    <text evidence="9">This protein specifically catalyzes the removal of signal peptides from prolipoproteins.</text>
</comment>
<dbReference type="HAMAP" id="MF_00161">
    <property type="entry name" value="LspA"/>
    <property type="match status" value="1"/>
</dbReference>
<reference evidence="11" key="1">
    <citation type="submission" date="2011-01" db="EMBL/GenBank/DDBJ databases">
        <authorList>
            <person name="Muzny D."/>
            <person name="Qin X."/>
            <person name="Buhay C."/>
            <person name="Dugan-Rocha S."/>
            <person name="Ding Y."/>
            <person name="Chen G."/>
            <person name="Hawes A."/>
            <person name="Holder M."/>
            <person name="Jhangiani S."/>
            <person name="Johnson A."/>
            <person name="Khan Z."/>
            <person name="Li Z."/>
            <person name="Liu W."/>
            <person name="Liu X."/>
            <person name="Perez L."/>
            <person name="Shen H."/>
            <person name="Wang Q."/>
            <person name="Watt J."/>
            <person name="Xi L."/>
            <person name="Xin Y."/>
            <person name="Zhou J."/>
            <person name="Deng J."/>
            <person name="Jiang H."/>
            <person name="Liu Y."/>
            <person name="Qu J."/>
            <person name="Song X.-Z."/>
            <person name="Zhang L."/>
            <person name="Villasana D."/>
            <person name="Johnson A."/>
            <person name="Liu J."/>
            <person name="Liyanage D."/>
            <person name="Lorensuhewa L."/>
            <person name="Robinson T."/>
            <person name="Song A."/>
            <person name="Song B.-B."/>
            <person name="Dinh H."/>
            <person name="Thornton R."/>
            <person name="Coyle M."/>
            <person name="Francisco L."/>
            <person name="Jackson L."/>
            <person name="Javaid M."/>
            <person name="Korchina V."/>
            <person name="Kovar C."/>
            <person name="Mata R."/>
            <person name="Mathew T."/>
            <person name="Ngo R."/>
            <person name="Nguyen L."/>
            <person name="Nguyen N."/>
            <person name="Okwuonu G."/>
            <person name="Ongeri F."/>
            <person name="Pham C."/>
            <person name="Simmons D."/>
            <person name="Wilczek-Boney K."/>
            <person name="Hale W."/>
            <person name="Jakkamsetti A."/>
            <person name="Pham P."/>
            <person name="Ruth R."/>
            <person name="San Lucas F."/>
            <person name="Warren J."/>
            <person name="Zhang J."/>
            <person name="Zhao Z."/>
            <person name="Zhou C."/>
            <person name="Zhu D."/>
            <person name="Lee S."/>
            <person name="Bess C."/>
            <person name="Blankenburg K."/>
            <person name="Forbes L."/>
            <person name="Fu Q."/>
            <person name="Gubbala S."/>
            <person name="Hirani K."/>
            <person name="Jayaseelan J.C."/>
            <person name="Lara F."/>
            <person name="Munidasa M."/>
            <person name="Palculict T."/>
            <person name="Patil S."/>
            <person name="Pu L.-L."/>
            <person name="Saada N."/>
            <person name="Tang L."/>
            <person name="Weissenberger G."/>
            <person name="Zhu Y."/>
            <person name="Hemphill L."/>
            <person name="Shang Y."/>
            <person name="Youmans B."/>
            <person name="Ayvaz T."/>
            <person name="Ross M."/>
            <person name="Santibanez J."/>
            <person name="Aqrawi P."/>
            <person name="Gross S."/>
            <person name="Joshi V."/>
            <person name="Fowler G."/>
            <person name="Nazareth L."/>
            <person name="Reid J."/>
            <person name="Worley K."/>
            <person name="Petrosino J."/>
            <person name="Highlander S."/>
            <person name="Gibbs R."/>
        </authorList>
    </citation>
    <scope>NUCLEOTIDE SEQUENCE [LARGE SCALE GENOMIC DNA]</scope>
    <source>
        <strain evidence="11">ATCC 33269</strain>
    </source>
</reference>
<keyword evidence="5 9" id="KW-0064">Aspartyl protease</keyword>
<sequence>MEMQRGTKCHDGWLAIIIVVGILVIDQIVKIMVKTNMSLRESIFITDWFQINFIENNGMAYGMTFLNKVVLSVFRIIASGFIGYYIYKLVHLKHRTCYVVMLSMVLAGAIGNLFDSMFYGLIFTESTPYTVSQFVPFGTGYAPFLMGKVVDMFYFPLIITTWPDWVPVWGGDEFIFFSPVFNFADASISVGVVLLLLFCRKDLESFTVVLFHGTKWEKNAKGINAEKEKKENA</sequence>
<dbReference type="GO" id="GO:0006508">
    <property type="term" value="P:proteolysis"/>
    <property type="evidence" value="ECO:0007669"/>
    <property type="project" value="UniProtKB-KW"/>
</dbReference>
<evidence type="ECO:0000256" key="5">
    <source>
        <dbReference type="ARBA" id="ARBA00022750"/>
    </source>
</evidence>
<dbReference type="RefSeq" id="WP_004370274.1">
    <property type="nucleotide sequence ID" value="NZ_GL833119.1"/>
</dbReference>
<evidence type="ECO:0000256" key="3">
    <source>
        <dbReference type="ARBA" id="ARBA00022670"/>
    </source>
</evidence>
<organism evidence="11 12">
    <name type="scientific">Hoylesella oralis ATCC 33269</name>
    <dbReference type="NCBI Taxonomy" id="873533"/>
    <lineage>
        <taxon>Bacteria</taxon>
        <taxon>Pseudomonadati</taxon>
        <taxon>Bacteroidota</taxon>
        <taxon>Bacteroidia</taxon>
        <taxon>Bacteroidales</taxon>
        <taxon>Prevotellaceae</taxon>
        <taxon>Hoylesella</taxon>
    </lineage>
</organism>
<dbReference type="STRING" id="28134.SAMN05444288_1098"/>
<accession>E7RS00</accession>
<dbReference type="PANTHER" id="PTHR33695">
    <property type="entry name" value="LIPOPROTEIN SIGNAL PEPTIDASE"/>
    <property type="match status" value="1"/>
</dbReference>
<dbReference type="HOGENOM" id="CLU_083252_0_1_10"/>
<evidence type="ECO:0000256" key="10">
    <source>
        <dbReference type="RuleBase" id="RU004181"/>
    </source>
</evidence>
<dbReference type="GO" id="GO:0005886">
    <property type="term" value="C:plasma membrane"/>
    <property type="evidence" value="ECO:0007669"/>
    <property type="project" value="UniProtKB-SubCell"/>
</dbReference>
<evidence type="ECO:0000313" key="12">
    <source>
        <dbReference type="Proteomes" id="UP000005580"/>
    </source>
</evidence>
<dbReference type="PRINTS" id="PR00781">
    <property type="entry name" value="LIPOSIGPTASE"/>
</dbReference>
<comment type="subcellular location">
    <subcellularLocation>
        <location evidence="9">Cell membrane</location>
        <topology evidence="9">Multi-pass membrane protein</topology>
    </subcellularLocation>
</comment>
<dbReference type="eggNOG" id="COG0597">
    <property type="taxonomic scope" value="Bacteria"/>
</dbReference>
<dbReference type="EC" id="3.4.23.36" evidence="9"/>
<evidence type="ECO:0000313" key="11">
    <source>
        <dbReference type="EMBL" id="EFZ36001.1"/>
    </source>
</evidence>
<comment type="catalytic activity">
    <reaction evidence="9">
        <text>Release of signal peptides from bacterial membrane prolipoproteins. Hydrolyzes -Xaa-Yaa-Zaa-|-(S,diacylglyceryl)Cys-, in which Xaa is hydrophobic (preferably Leu), and Yaa (Ala or Ser) and Zaa (Gly or Ala) have small, neutral side chains.</text>
        <dbReference type="EC" id="3.4.23.36"/>
    </reaction>
</comment>
<name>E7RS00_9BACT</name>
<comment type="caution">
    <text evidence="11">The sequence shown here is derived from an EMBL/GenBank/DDBJ whole genome shotgun (WGS) entry which is preliminary data.</text>
</comment>
<evidence type="ECO:0000256" key="6">
    <source>
        <dbReference type="ARBA" id="ARBA00022801"/>
    </source>
</evidence>
<feature type="transmembrane region" description="Helical" evidence="9">
    <location>
        <begin position="174"/>
        <end position="198"/>
    </location>
</feature>
<keyword evidence="7 9" id="KW-1133">Transmembrane helix</keyword>
<comment type="pathway">
    <text evidence="9">Protein modification; lipoprotein biosynthesis (signal peptide cleavage).</text>
</comment>
<keyword evidence="3 9" id="KW-0645">Protease</keyword>
<dbReference type="PANTHER" id="PTHR33695:SF1">
    <property type="entry name" value="LIPOPROTEIN SIGNAL PEPTIDASE"/>
    <property type="match status" value="1"/>
</dbReference>
<proteinExistence type="inferred from homology"/>
<dbReference type="GO" id="GO:0004190">
    <property type="term" value="F:aspartic-type endopeptidase activity"/>
    <property type="evidence" value="ECO:0007669"/>
    <property type="project" value="UniProtKB-UniRule"/>
</dbReference>
<evidence type="ECO:0000256" key="4">
    <source>
        <dbReference type="ARBA" id="ARBA00022692"/>
    </source>
</evidence>
<feature type="active site" evidence="9">
    <location>
        <position position="185"/>
    </location>
</feature>
<keyword evidence="6 9" id="KW-0378">Hydrolase</keyword>
<feature type="transmembrane region" description="Helical" evidence="9">
    <location>
        <begin position="12"/>
        <end position="33"/>
    </location>
</feature>
<comment type="similarity">
    <text evidence="1 9 10">Belongs to the peptidase A8 family.</text>
</comment>
<evidence type="ECO:0000256" key="7">
    <source>
        <dbReference type="ARBA" id="ARBA00022989"/>
    </source>
</evidence>
<dbReference type="Pfam" id="PF01252">
    <property type="entry name" value="Peptidase_A8"/>
    <property type="match status" value="1"/>
</dbReference>